<evidence type="ECO:0000313" key="2">
    <source>
        <dbReference type="Proteomes" id="UP000176377"/>
    </source>
</evidence>
<evidence type="ECO:0000313" key="1">
    <source>
        <dbReference type="EMBL" id="OGG60745.1"/>
    </source>
</evidence>
<organism evidence="1 2">
    <name type="scientific">Candidatus Kaiserbacteria bacterium RIFCSPHIGHO2_01_FULL_56_24</name>
    <dbReference type="NCBI Taxonomy" id="1798487"/>
    <lineage>
        <taxon>Bacteria</taxon>
        <taxon>Candidatus Kaiseribacteriota</taxon>
    </lineage>
</organism>
<proteinExistence type="predicted"/>
<dbReference type="EMBL" id="MFLA01000001">
    <property type="protein sequence ID" value="OGG60745.1"/>
    <property type="molecule type" value="Genomic_DNA"/>
</dbReference>
<protein>
    <submittedName>
        <fullName evidence="1">Uncharacterized protein</fullName>
    </submittedName>
</protein>
<comment type="caution">
    <text evidence="1">The sequence shown here is derived from an EMBL/GenBank/DDBJ whole genome shotgun (WGS) entry which is preliminary data.</text>
</comment>
<sequence>MMLELFKHRLVHAQTIMNYEHLLEKGVWVPIMISEYPDGSWSADIRQDGRDLLTCHGGPIDRIIGRLATR</sequence>
<gene>
    <name evidence="1" type="ORF">A2765_01365</name>
</gene>
<dbReference type="Proteomes" id="UP000176377">
    <property type="component" value="Unassembled WGS sequence"/>
</dbReference>
<dbReference type="AlphaFoldDB" id="A0A1F6DH61"/>
<name>A0A1F6DH61_9BACT</name>
<accession>A0A1F6DH61</accession>
<reference evidence="1 2" key="1">
    <citation type="journal article" date="2016" name="Nat. Commun.">
        <title>Thousands of microbial genomes shed light on interconnected biogeochemical processes in an aquifer system.</title>
        <authorList>
            <person name="Anantharaman K."/>
            <person name="Brown C.T."/>
            <person name="Hug L.A."/>
            <person name="Sharon I."/>
            <person name="Castelle C.J."/>
            <person name="Probst A.J."/>
            <person name="Thomas B.C."/>
            <person name="Singh A."/>
            <person name="Wilkins M.J."/>
            <person name="Karaoz U."/>
            <person name="Brodie E.L."/>
            <person name="Williams K.H."/>
            <person name="Hubbard S.S."/>
            <person name="Banfield J.F."/>
        </authorList>
    </citation>
    <scope>NUCLEOTIDE SEQUENCE [LARGE SCALE GENOMIC DNA]</scope>
</reference>